<dbReference type="InterPro" id="IPR011006">
    <property type="entry name" value="CheY-like_superfamily"/>
</dbReference>
<dbReference type="InterPro" id="IPR040537">
    <property type="entry name" value="DUF5612"/>
</dbReference>
<dbReference type="InterPro" id="IPR045865">
    <property type="entry name" value="ACT-like_dom_sf"/>
</dbReference>
<evidence type="ECO:0000313" key="2">
    <source>
        <dbReference type="EMBL" id="CAA9395892.1"/>
    </source>
</evidence>
<evidence type="ECO:0000259" key="1">
    <source>
        <dbReference type="PROSITE" id="PS51671"/>
    </source>
</evidence>
<dbReference type="InterPro" id="IPR015832">
    <property type="entry name" value="UCP006363_ACT"/>
</dbReference>
<organism evidence="2">
    <name type="scientific">uncultured Rubrobacteraceae bacterium</name>
    <dbReference type="NCBI Taxonomy" id="349277"/>
    <lineage>
        <taxon>Bacteria</taxon>
        <taxon>Bacillati</taxon>
        <taxon>Actinomycetota</taxon>
        <taxon>Rubrobacteria</taxon>
        <taxon>Rubrobacterales</taxon>
        <taxon>Rubrobacteraceae</taxon>
        <taxon>environmental samples</taxon>
    </lineage>
</organism>
<dbReference type="InterPro" id="IPR002912">
    <property type="entry name" value="ACT_dom"/>
</dbReference>
<dbReference type="SUPFAM" id="SSF52172">
    <property type="entry name" value="CheY-like"/>
    <property type="match status" value="1"/>
</dbReference>
<dbReference type="SUPFAM" id="SSF55021">
    <property type="entry name" value="ACT-like"/>
    <property type="match status" value="1"/>
</dbReference>
<dbReference type="PIRSF" id="PIRSF006363">
    <property type="entry name" value="UCP006363_ACT"/>
    <property type="match status" value="1"/>
</dbReference>
<accession>A0A6J4NSU7</accession>
<proteinExistence type="predicted"/>
<dbReference type="PROSITE" id="PS51671">
    <property type="entry name" value="ACT"/>
    <property type="match status" value="1"/>
</dbReference>
<dbReference type="Pfam" id="PF01842">
    <property type="entry name" value="ACT"/>
    <property type="match status" value="1"/>
</dbReference>
<dbReference type="Gene3D" id="3.30.70.260">
    <property type="match status" value="1"/>
</dbReference>
<reference evidence="2" key="1">
    <citation type="submission" date="2020-02" db="EMBL/GenBank/DDBJ databases">
        <authorList>
            <person name="Meier V. D."/>
        </authorList>
    </citation>
    <scope>NUCLEOTIDE SEQUENCE</scope>
    <source>
        <strain evidence="2">AVDCRST_MAG22</strain>
    </source>
</reference>
<dbReference type="AlphaFoldDB" id="A0A6J4NSU7"/>
<name>A0A6J4NSU7_9ACTN</name>
<dbReference type="EMBL" id="CADCUV010000041">
    <property type="protein sequence ID" value="CAA9395892.1"/>
    <property type="molecule type" value="Genomic_DNA"/>
</dbReference>
<dbReference type="Pfam" id="PF18462">
    <property type="entry name" value="DUF5612"/>
    <property type="match status" value="1"/>
</dbReference>
<dbReference type="Gene3D" id="3.40.50.10550">
    <property type="entry name" value="Hypothetical protein af1403, domain 2"/>
    <property type="match status" value="1"/>
</dbReference>
<sequence length="233" mass="24546">MQDGQPVIGGQREPAAPLALVVRTLDRPGVLHSLTSIILEHGANITYVDIAERHERGSTVYFELEGVSEGAARGVILGLESLGIVEEVERAPSFQKVYGKRIIVVGGGAQVGQVVVGAVAEADRHNIRGERISVDTIPLVGEEDLAAATRAVARLPRAVALVLAGALMGGDVARAVYEIRERGIIVLSLNMPGSVPDAADLVVSDPVQCGVMAVMAVSSSARFDIARQRGKRF</sequence>
<feature type="domain" description="ACT" evidence="1">
    <location>
        <begin position="19"/>
        <end position="93"/>
    </location>
</feature>
<protein>
    <submittedName>
        <fullName evidence="2">Energy conserving hydrogenase Ehb protein Q</fullName>
    </submittedName>
</protein>
<gene>
    <name evidence="2" type="ORF">AVDCRST_MAG22-880</name>
</gene>